<evidence type="ECO:0000313" key="7">
    <source>
        <dbReference type="EMBL" id="MBW3098608.1"/>
    </source>
</evidence>
<reference evidence="7" key="1">
    <citation type="submission" date="2021-07" db="EMBL/GenBank/DDBJ databases">
        <title>Pseudohoeflea marina sp. nov. a polyhydroxyalcanoate-producing bacterium.</title>
        <authorList>
            <person name="Zheng W."/>
            <person name="Yu S."/>
            <person name="Huang Y."/>
        </authorList>
    </citation>
    <scope>NUCLEOTIDE SEQUENCE</scope>
    <source>
        <strain evidence="7">DP4N28-3</strain>
    </source>
</reference>
<dbReference type="Proteomes" id="UP001430804">
    <property type="component" value="Unassembled WGS sequence"/>
</dbReference>
<dbReference type="Pfam" id="PF00892">
    <property type="entry name" value="EamA"/>
    <property type="match status" value="2"/>
</dbReference>
<sequence length="292" mass="30349">MFRIALFAVLGPMLWGTTYAVFTEFLPTTHPFFTGVIRALPAGLLLLALNPVIPKPGVLMRYAVLAVFNIAVFFSMLFVAAGRVPGGLAATLGAVQPLVVVGLVALIGRHAPHPVQVAAGIAGVAGVGLMVFSPSATLDMIGVMAALGGAVSMGVGTVLIDRWGRAGKPLEMVTWQMIFGGLILAPVAWLKEGLPPAPDLMAVAGYGWLIFFGTAFGYYAWNRGVTKLGPSAAYLALASPVTATLIGTLVMDERFGLAQWAGILLVLGAIITGVSVRRRRLAAIETVPTGAA</sequence>
<gene>
    <name evidence="7" type="ORF">KY465_15090</name>
</gene>
<keyword evidence="2 5" id="KW-0812">Transmembrane</keyword>
<dbReference type="EMBL" id="JAHWQX010000004">
    <property type="protein sequence ID" value="MBW3098608.1"/>
    <property type="molecule type" value="Genomic_DNA"/>
</dbReference>
<feature type="transmembrane region" description="Helical" evidence="5">
    <location>
        <begin position="87"/>
        <end position="108"/>
    </location>
</feature>
<protein>
    <submittedName>
        <fullName evidence="7">DMT family transporter</fullName>
    </submittedName>
</protein>
<feature type="transmembrane region" description="Helical" evidence="5">
    <location>
        <begin position="172"/>
        <end position="190"/>
    </location>
</feature>
<proteinExistence type="predicted"/>
<comment type="subcellular location">
    <subcellularLocation>
        <location evidence="1">Membrane</location>
        <topology evidence="1">Multi-pass membrane protein</topology>
    </subcellularLocation>
</comment>
<keyword evidence="4 5" id="KW-0472">Membrane</keyword>
<evidence type="ECO:0000313" key="8">
    <source>
        <dbReference type="Proteomes" id="UP001430804"/>
    </source>
</evidence>
<comment type="caution">
    <text evidence="7">The sequence shown here is derived from an EMBL/GenBank/DDBJ whole genome shotgun (WGS) entry which is preliminary data.</text>
</comment>
<feature type="domain" description="EamA" evidence="6">
    <location>
        <begin position="5"/>
        <end position="131"/>
    </location>
</feature>
<evidence type="ECO:0000256" key="5">
    <source>
        <dbReference type="SAM" id="Phobius"/>
    </source>
</evidence>
<feature type="transmembrane region" description="Helical" evidence="5">
    <location>
        <begin position="140"/>
        <end position="160"/>
    </location>
</feature>
<dbReference type="PANTHER" id="PTHR32322:SF2">
    <property type="entry name" value="EAMA DOMAIN-CONTAINING PROTEIN"/>
    <property type="match status" value="1"/>
</dbReference>
<dbReference type="PANTHER" id="PTHR32322">
    <property type="entry name" value="INNER MEMBRANE TRANSPORTER"/>
    <property type="match status" value="1"/>
</dbReference>
<evidence type="ECO:0000256" key="3">
    <source>
        <dbReference type="ARBA" id="ARBA00022989"/>
    </source>
</evidence>
<organism evidence="7 8">
    <name type="scientific">Pseudohoeflea coraliihabitans</name>
    <dbReference type="NCBI Taxonomy" id="2860393"/>
    <lineage>
        <taxon>Bacteria</taxon>
        <taxon>Pseudomonadati</taxon>
        <taxon>Pseudomonadota</taxon>
        <taxon>Alphaproteobacteria</taxon>
        <taxon>Hyphomicrobiales</taxon>
        <taxon>Rhizobiaceae</taxon>
        <taxon>Pseudohoeflea</taxon>
    </lineage>
</organism>
<feature type="transmembrane region" description="Helical" evidence="5">
    <location>
        <begin position="115"/>
        <end position="134"/>
    </location>
</feature>
<feature type="domain" description="EamA" evidence="6">
    <location>
        <begin position="140"/>
        <end position="271"/>
    </location>
</feature>
<keyword evidence="3 5" id="KW-1133">Transmembrane helix</keyword>
<dbReference type="InterPro" id="IPR050638">
    <property type="entry name" value="AA-Vitamin_Transporters"/>
</dbReference>
<feature type="transmembrane region" description="Helical" evidence="5">
    <location>
        <begin position="257"/>
        <end position="276"/>
    </location>
</feature>
<evidence type="ECO:0000256" key="2">
    <source>
        <dbReference type="ARBA" id="ARBA00022692"/>
    </source>
</evidence>
<feature type="transmembrane region" description="Helical" evidence="5">
    <location>
        <begin position="233"/>
        <end position="251"/>
    </location>
</feature>
<feature type="transmembrane region" description="Helical" evidence="5">
    <location>
        <begin position="62"/>
        <end position="81"/>
    </location>
</feature>
<feature type="transmembrane region" description="Helical" evidence="5">
    <location>
        <begin position="30"/>
        <end position="50"/>
    </location>
</feature>
<keyword evidence="8" id="KW-1185">Reference proteome</keyword>
<feature type="transmembrane region" description="Helical" evidence="5">
    <location>
        <begin position="202"/>
        <end position="221"/>
    </location>
</feature>
<accession>A0ABS6WRN6</accession>
<dbReference type="RefSeq" id="WP_219202904.1">
    <property type="nucleotide sequence ID" value="NZ_JAHWQX010000004.1"/>
</dbReference>
<evidence type="ECO:0000256" key="4">
    <source>
        <dbReference type="ARBA" id="ARBA00023136"/>
    </source>
</evidence>
<dbReference type="InterPro" id="IPR000620">
    <property type="entry name" value="EamA_dom"/>
</dbReference>
<name>A0ABS6WRN6_9HYPH</name>
<evidence type="ECO:0000259" key="6">
    <source>
        <dbReference type="Pfam" id="PF00892"/>
    </source>
</evidence>
<evidence type="ECO:0000256" key="1">
    <source>
        <dbReference type="ARBA" id="ARBA00004141"/>
    </source>
</evidence>